<dbReference type="AlphaFoldDB" id="A0A8I1IMZ6"/>
<dbReference type="Proteomes" id="UP000650605">
    <property type="component" value="Unassembled WGS sequence"/>
</dbReference>
<accession>A0A8I1IMZ6</accession>
<keyword evidence="1" id="KW-0812">Transmembrane</keyword>
<feature type="transmembrane region" description="Helical" evidence="1">
    <location>
        <begin position="89"/>
        <end position="108"/>
    </location>
</feature>
<sequence>MTTKLQHSEADKSTHEAWERLLQKLAMEPVNAKWETGDANNKEDVLRLADTLSPPADSAAIQDSESSLKVDAPAPVASFRRRAGKGRKWAAAVAAAVIFGVVLTTPVGNNALAAFLNQFRVQDIATVDESTLEGMFNQLVPGKSADIENTFGQFTSESGNVQGDFTREQAVSKLGYQLLPVNVAGTKESVYVTPSQKITMMLNVDELNKAMQRVGATKLLPESMDGKEIAFSTHESVNYDLGTDQDHWATLTQMQAPEITVDPSVDTEKAVDAVLQLPILPSDLKEKVKRSRILAGSIPMPYVVNKSAETSEITVGGTKVLVTNMKYSSMTNRTAIWIKDGQFFSFEGGSAYESEFDFMNKLKELVEA</sequence>
<gene>
    <name evidence="2" type="ORF">JDW19_12680</name>
</gene>
<dbReference type="RefSeq" id="WP_165150647.1">
    <property type="nucleotide sequence ID" value="NZ_JAEHFQ010000006.1"/>
</dbReference>
<proteinExistence type="predicted"/>
<organism evidence="2 3">
    <name type="scientific">Paenibacillus polymyxa</name>
    <name type="common">Bacillus polymyxa</name>
    <dbReference type="NCBI Taxonomy" id="1406"/>
    <lineage>
        <taxon>Bacteria</taxon>
        <taxon>Bacillati</taxon>
        <taxon>Bacillota</taxon>
        <taxon>Bacilli</taxon>
        <taxon>Bacillales</taxon>
        <taxon>Paenibacillaceae</taxon>
        <taxon>Paenibacillus</taxon>
    </lineage>
</organism>
<evidence type="ECO:0000256" key="1">
    <source>
        <dbReference type="SAM" id="Phobius"/>
    </source>
</evidence>
<reference evidence="2" key="1">
    <citation type="submission" date="2020-12" db="EMBL/GenBank/DDBJ databases">
        <title>Paenibacillus polymyxa LMG 27872: a double-edged sword.</title>
        <authorList>
            <person name="Langendries S."/>
            <person name="Garcia Mendez S."/>
            <person name="Beirinckx S."/>
            <person name="Viaene T."/>
            <person name="Baeyen S."/>
            <person name="Goeminne G."/>
            <person name="Willems A."/>
            <person name="Debode J."/>
            <person name="Goormachtig S."/>
        </authorList>
    </citation>
    <scope>NUCLEOTIDE SEQUENCE</scope>
    <source>
        <strain evidence="2">LMG 27872</strain>
    </source>
</reference>
<keyword evidence="1" id="KW-1133">Transmembrane helix</keyword>
<evidence type="ECO:0000313" key="2">
    <source>
        <dbReference type="EMBL" id="MBM0633974.1"/>
    </source>
</evidence>
<comment type="caution">
    <text evidence="2">The sequence shown here is derived from an EMBL/GenBank/DDBJ whole genome shotgun (WGS) entry which is preliminary data.</text>
</comment>
<protein>
    <recommendedName>
        <fullName evidence="4">DUF4367 domain-containing protein</fullName>
    </recommendedName>
</protein>
<name>A0A8I1IMZ6_PAEPO</name>
<dbReference type="EMBL" id="JAEHFQ010000006">
    <property type="protein sequence ID" value="MBM0633974.1"/>
    <property type="molecule type" value="Genomic_DNA"/>
</dbReference>
<keyword evidence="1" id="KW-0472">Membrane</keyword>
<evidence type="ECO:0000313" key="3">
    <source>
        <dbReference type="Proteomes" id="UP000650605"/>
    </source>
</evidence>
<evidence type="ECO:0008006" key="4">
    <source>
        <dbReference type="Google" id="ProtNLM"/>
    </source>
</evidence>